<keyword evidence="3" id="KW-1185">Reference proteome</keyword>
<sequence>MLRGSKRIVITTEALNRFKFWVLTSGINLSQYEKNPLLIFKHERTTRDSLPIGQMVDLQIEEDNSITGVPLFDPDDEFAVKLHGKYEKGIIKMASAGLIPVEWSDAPQFLKEGQELPTLVKSVLDEVSLVDRGANDEALTLTDANGKKIELSANGGNPLIPKLKTKIENTMKIIELKNPDSLLSVLCLSADADETAIVAAVKKIADSNVQLSAKVSTLTDDLAAKTKELERVELAAKNAKIETLVQSAVDARKITADEKAGYVALAAKDYESVESILSKKQGQPTAQQAFNQAATIGGTNTNLSWDDLDKSGKLVELKASNPDQFKALFKQKYGKDYNG</sequence>
<feature type="coiled-coil region" evidence="1">
    <location>
        <begin position="215"/>
        <end position="242"/>
    </location>
</feature>
<dbReference type="Proteomes" id="UP001597560">
    <property type="component" value="Unassembled WGS sequence"/>
</dbReference>
<evidence type="ECO:0000313" key="2">
    <source>
        <dbReference type="EMBL" id="MFD2961358.1"/>
    </source>
</evidence>
<organism evidence="2 3">
    <name type="scientific">Olivibacter jilunii</name>
    <dbReference type="NCBI Taxonomy" id="985016"/>
    <lineage>
        <taxon>Bacteria</taxon>
        <taxon>Pseudomonadati</taxon>
        <taxon>Bacteroidota</taxon>
        <taxon>Sphingobacteriia</taxon>
        <taxon>Sphingobacteriales</taxon>
        <taxon>Sphingobacteriaceae</taxon>
        <taxon>Olivibacter</taxon>
    </lineage>
</organism>
<comment type="caution">
    <text evidence="2">The sequence shown here is derived from an EMBL/GenBank/DDBJ whole genome shotgun (WGS) entry which is preliminary data.</text>
</comment>
<name>A0ABW6AW02_9SPHI</name>
<accession>A0ABW6AW02</accession>
<proteinExistence type="predicted"/>
<evidence type="ECO:0000313" key="3">
    <source>
        <dbReference type="Proteomes" id="UP001597560"/>
    </source>
</evidence>
<evidence type="ECO:0000256" key="1">
    <source>
        <dbReference type="SAM" id="Coils"/>
    </source>
</evidence>
<dbReference type="RefSeq" id="WP_377609503.1">
    <property type="nucleotide sequence ID" value="NZ_JBHUPA010000002.1"/>
</dbReference>
<gene>
    <name evidence="2" type="ORF">ACFS6J_06160</name>
</gene>
<reference evidence="3" key="1">
    <citation type="journal article" date="2019" name="Int. J. Syst. Evol. Microbiol.">
        <title>The Global Catalogue of Microorganisms (GCM) 10K type strain sequencing project: providing services to taxonomists for standard genome sequencing and annotation.</title>
        <authorList>
            <consortium name="The Broad Institute Genomics Platform"/>
            <consortium name="The Broad Institute Genome Sequencing Center for Infectious Disease"/>
            <person name="Wu L."/>
            <person name="Ma J."/>
        </authorList>
    </citation>
    <scope>NUCLEOTIDE SEQUENCE [LARGE SCALE GENOMIC DNA]</scope>
    <source>
        <strain evidence="3">KCTC 23098</strain>
    </source>
</reference>
<evidence type="ECO:0008006" key="4">
    <source>
        <dbReference type="Google" id="ProtNLM"/>
    </source>
</evidence>
<dbReference type="EMBL" id="JBHUPA010000002">
    <property type="protein sequence ID" value="MFD2961358.1"/>
    <property type="molecule type" value="Genomic_DNA"/>
</dbReference>
<keyword evidence="1" id="KW-0175">Coiled coil</keyword>
<protein>
    <recommendedName>
        <fullName evidence="4">Prohead serine protease</fullName>
    </recommendedName>
</protein>